<dbReference type="AlphaFoldDB" id="A0A2G5CRA9"/>
<proteinExistence type="predicted"/>
<gene>
    <name evidence="2" type="ORF">AQUCO_04000110v1</name>
</gene>
<evidence type="ECO:0000256" key="1">
    <source>
        <dbReference type="SAM" id="MobiDB-lite"/>
    </source>
</evidence>
<dbReference type="InParanoid" id="A0A2G5CRA9"/>
<dbReference type="Proteomes" id="UP000230069">
    <property type="component" value="Unassembled WGS sequence"/>
</dbReference>
<accession>A0A2G5CRA9</accession>
<protein>
    <recommendedName>
        <fullName evidence="4">Myb/SANT-like domain-containing protein</fullName>
    </recommendedName>
</protein>
<evidence type="ECO:0000313" key="2">
    <source>
        <dbReference type="EMBL" id="PIA33812.1"/>
    </source>
</evidence>
<name>A0A2G5CRA9_AQUCA</name>
<dbReference type="PANTHER" id="PTHR47584">
    <property type="match status" value="1"/>
</dbReference>
<feature type="compositionally biased region" description="Basic and acidic residues" evidence="1">
    <location>
        <begin position="16"/>
        <end position="26"/>
    </location>
</feature>
<dbReference type="OrthoDB" id="686198at2759"/>
<dbReference type="EMBL" id="KZ305057">
    <property type="protein sequence ID" value="PIA33812.1"/>
    <property type="molecule type" value="Genomic_DNA"/>
</dbReference>
<dbReference type="PANTHER" id="PTHR47584:SF14">
    <property type="entry name" value="L10-INTERACTING MYB DOMAIN-CONTAINING PROTEIN-LIKE"/>
    <property type="match status" value="1"/>
</dbReference>
<evidence type="ECO:0000313" key="3">
    <source>
        <dbReference type="Proteomes" id="UP000230069"/>
    </source>
</evidence>
<organism evidence="2 3">
    <name type="scientific">Aquilegia coerulea</name>
    <name type="common">Rocky mountain columbine</name>
    <dbReference type="NCBI Taxonomy" id="218851"/>
    <lineage>
        <taxon>Eukaryota</taxon>
        <taxon>Viridiplantae</taxon>
        <taxon>Streptophyta</taxon>
        <taxon>Embryophyta</taxon>
        <taxon>Tracheophyta</taxon>
        <taxon>Spermatophyta</taxon>
        <taxon>Magnoliopsida</taxon>
        <taxon>Ranunculales</taxon>
        <taxon>Ranunculaceae</taxon>
        <taxon>Thalictroideae</taxon>
        <taxon>Aquilegia</taxon>
    </lineage>
</organism>
<feature type="region of interest" description="Disordered" evidence="1">
    <location>
        <begin position="16"/>
        <end position="35"/>
    </location>
</feature>
<keyword evidence="3" id="KW-1185">Reference proteome</keyword>
<sequence length="88" mass="10342">MWASSLEARTQKDLAKASKFKDDHSSNKATSPISDPYTIEECMDVLEMMEDVTDESYNKVLEKFKDKDWRKIFMKMSAPRRKMWVDGL</sequence>
<evidence type="ECO:0008006" key="4">
    <source>
        <dbReference type="Google" id="ProtNLM"/>
    </source>
</evidence>
<reference evidence="2 3" key="1">
    <citation type="submission" date="2017-09" db="EMBL/GenBank/DDBJ databases">
        <title>WGS assembly of Aquilegia coerulea Goldsmith.</title>
        <authorList>
            <person name="Hodges S."/>
            <person name="Kramer E."/>
            <person name="Nordborg M."/>
            <person name="Tomkins J."/>
            <person name="Borevitz J."/>
            <person name="Derieg N."/>
            <person name="Yan J."/>
            <person name="Mihaltcheva S."/>
            <person name="Hayes R.D."/>
            <person name="Rokhsar D."/>
        </authorList>
    </citation>
    <scope>NUCLEOTIDE SEQUENCE [LARGE SCALE GENOMIC DNA]</scope>
    <source>
        <strain evidence="3">cv. Goldsmith</strain>
    </source>
</reference>
<dbReference type="InterPro" id="IPR045026">
    <property type="entry name" value="LIMYB"/>
</dbReference>